<evidence type="ECO:0000256" key="5">
    <source>
        <dbReference type="SAM" id="Phobius"/>
    </source>
</evidence>
<feature type="transmembrane region" description="Helical" evidence="5">
    <location>
        <begin position="115"/>
        <end position="133"/>
    </location>
</feature>
<gene>
    <name evidence="7" type="ORF">P0Y53_03100</name>
</gene>
<comment type="subcellular location">
    <subcellularLocation>
        <location evidence="1">Membrane</location>
        <topology evidence="1">Multi-pass membrane protein</topology>
    </subcellularLocation>
</comment>
<keyword evidence="4 5" id="KW-0472">Membrane</keyword>
<proteinExistence type="predicted"/>
<reference evidence="7" key="1">
    <citation type="submission" date="2023-03" db="EMBL/GenBank/DDBJ databases">
        <title>Andean soil-derived lignocellulolytic bacterial consortium as a source of novel taxa and putative plastic-active enzymes.</title>
        <authorList>
            <person name="Diaz-Garcia L."/>
            <person name="Chuvochina M."/>
            <person name="Feuerriegel G."/>
            <person name="Bunk B."/>
            <person name="Sproer C."/>
            <person name="Streit W.R."/>
            <person name="Rodriguez L.M."/>
            <person name="Overmann J."/>
            <person name="Jimenez D.J."/>
        </authorList>
    </citation>
    <scope>NUCLEOTIDE SEQUENCE</scope>
    <source>
        <strain evidence="7">MAG 7</strain>
    </source>
</reference>
<name>A0AAJ5WQT5_9BACT</name>
<sequence length="149" mass="16582">MKRNTIVLIISILITSLFMYAAISKLWEYQIFKTGLQETSILKGIGGFLSIAIPMVEIVTAILLLLPRTRLLGLFISFVMMTAFTTYILSLLYFAPSAGCSCGGIIKKLSWEQHLIFNLFFTTLSGIGTYLHPGRSLRISKNLNIPSTV</sequence>
<evidence type="ECO:0000256" key="3">
    <source>
        <dbReference type="ARBA" id="ARBA00022989"/>
    </source>
</evidence>
<keyword evidence="2 5" id="KW-0812">Transmembrane</keyword>
<feature type="transmembrane region" description="Helical" evidence="5">
    <location>
        <begin position="6"/>
        <end position="23"/>
    </location>
</feature>
<dbReference type="Pfam" id="PF07291">
    <property type="entry name" value="MauE"/>
    <property type="match status" value="1"/>
</dbReference>
<organism evidence="7 8">
    <name type="scientific">Candidatus Pseudobacter hemicellulosilyticus</name>
    <dbReference type="NCBI Taxonomy" id="3121375"/>
    <lineage>
        <taxon>Bacteria</taxon>
        <taxon>Pseudomonadati</taxon>
        <taxon>Bacteroidota</taxon>
        <taxon>Chitinophagia</taxon>
        <taxon>Chitinophagales</taxon>
        <taxon>Chitinophagaceae</taxon>
        <taxon>Pseudobacter</taxon>
    </lineage>
</organism>
<evidence type="ECO:0000256" key="2">
    <source>
        <dbReference type="ARBA" id="ARBA00022692"/>
    </source>
</evidence>
<evidence type="ECO:0000313" key="7">
    <source>
        <dbReference type="EMBL" id="WEK36476.1"/>
    </source>
</evidence>
<feature type="transmembrane region" description="Helical" evidence="5">
    <location>
        <begin position="44"/>
        <end position="66"/>
    </location>
</feature>
<evidence type="ECO:0000256" key="4">
    <source>
        <dbReference type="ARBA" id="ARBA00023136"/>
    </source>
</evidence>
<dbReference type="InterPro" id="IPR009908">
    <property type="entry name" value="Methylamine_util_MauE"/>
</dbReference>
<evidence type="ECO:0000259" key="6">
    <source>
        <dbReference type="Pfam" id="PF07291"/>
    </source>
</evidence>
<keyword evidence="3 5" id="KW-1133">Transmembrane helix</keyword>
<dbReference type="EMBL" id="CP119311">
    <property type="protein sequence ID" value="WEK36476.1"/>
    <property type="molecule type" value="Genomic_DNA"/>
</dbReference>
<protein>
    <recommendedName>
        <fullName evidence="6">Methylamine utilisation protein MauE domain-containing protein</fullName>
    </recommendedName>
</protein>
<feature type="domain" description="Methylamine utilisation protein MauE" evidence="6">
    <location>
        <begin position="4"/>
        <end position="130"/>
    </location>
</feature>
<dbReference type="GO" id="GO:0016020">
    <property type="term" value="C:membrane"/>
    <property type="evidence" value="ECO:0007669"/>
    <property type="project" value="UniProtKB-SubCell"/>
</dbReference>
<accession>A0AAJ5WQT5</accession>
<feature type="transmembrane region" description="Helical" evidence="5">
    <location>
        <begin position="72"/>
        <end position="94"/>
    </location>
</feature>
<dbReference type="AlphaFoldDB" id="A0AAJ5WQT5"/>
<evidence type="ECO:0000313" key="8">
    <source>
        <dbReference type="Proteomes" id="UP001220610"/>
    </source>
</evidence>
<dbReference type="GO" id="GO:0030416">
    <property type="term" value="P:methylamine metabolic process"/>
    <property type="evidence" value="ECO:0007669"/>
    <property type="project" value="InterPro"/>
</dbReference>
<dbReference type="Proteomes" id="UP001220610">
    <property type="component" value="Chromosome"/>
</dbReference>
<evidence type="ECO:0000256" key="1">
    <source>
        <dbReference type="ARBA" id="ARBA00004141"/>
    </source>
</evidence>